<sequence length="537" mass="58680">MEFDYVIVGGGSAGCVMAARLAENPRLKICLVEAGGSGRQLAIRMPLGVAGTVPAFPFFRFANWAYETEPQAGLNGRRGYQPRGRCLGGSSAINAMLYTRGHPSDYDGWAARGCTGWGWEDVLPWFRFSERNERGTDAYHGFSGVLQVGDQKQPRSMSKAFIAAAREAGYPLNDDFNGRVQEGVGLYQVTQFFDGKKRGERCSVAAAYLHPRLDWPNLHVITHAHATRILFENSRATGLEFRRNGTNRIVKARAEVILCAGVFGSPQLLKLSGIGPADELSRHGIPVLSNVPQVGENLQDHVDFVMNFRTSSTESVGYGFRGGWRLATEAVKWWRTGEGLCATPAAEAGGFLKSHPELDVPDLQLHFTVGIVDDHSRKFHPGYGYSAHVCVLRPHSRGSVMLGSADAADAPRIDPRFLSDERDALTLIRGAEILQTIMRASTMAPYDKGEIHGQDRMRGAELMDAIRSRADTIYHPVGTCRMGSDAVSVVDPMLRLRGAENVRIVDASVMPSLIGGNTNAPTVMIAEKIAGEMKYNL</sequence>
<dbReference type="Pfam" id="PF00732">
    <property type="entry name" value="GMC_oxred_N"/>
    <property type="match status" value="1"/>
</dbReference>
<feature type="domain" description="Glucose-methanol-choline oxidoreductase N-terminal" evidence="6">
    <location>
        <begin position="84"/>
        <end position="107"/>
    </location>
</feature>
<comment type="similarity">
    <text evidence="2 5">Belongs to the GMC oxidoreductase family.</text>
</comment>
<gene>
    <name evidence="7" type="ORF">E2A64_06580</name>
</gene>
<dbReference type="EMBL" id="SMSI01000001">
    <property type="protein sequence ID" value="TDH38755.1"/>
    <property type="molecule type" value="Genomic_DNA"/>
</dbReference>
<comment type="cofactor">
    <cofactor evidence="1">
        <name>FAD</name>
        <dbReference type="ChEBI" id="CHEBI:57692"/>
    </cofactor>
</comment>
<evidence type="ECO:0000256" key="1">
    <source>
        <dbReference type="ARBA" id="ARBA00001974"/>
    </source>
</evidence>
<dbReference type="Gene3D" id="3.50.50.60">
    <property type="entry name" value="FAD/NAD(P)-binding domain"/>
    <property type="match status" value="1"/>
</dbReference>
<dbReference type="PANTHER" id="PTHR11552">
    <property type="entry name" value="GLUCOSE-METHANOL-CHOLINE GMC OXIDOREDUCTASE"/>
    <property type="match status" value="1"/>
</dbReference>
<dbReference type="PANTHER" id="PTHR11552:SF147">
    <property type="entry name" value="CHOLINE DEHYDROGENASE, MITOCHONDRIAL"/>
    <property type="match status" value="1"/>
</dbReference>
<reference evidence="7 8" key="1">
    <citation type="journal article" date="2013" name="Int. J. Syst. Evol. Microbiol.">
        <title>Hoeflea suaedae sp. nov., an endophytic bacterium isolated from the root of the halophyte Suaeda maritima.</title>
        <authorList>
            <person name="Chung E.J."/>
            <person name="Park J.A."/>
            <person name="Pramanik P."/>
            <person name="Bibi F."/>
            <person name="Jeon C.O."/>
            <person name="Chung Y.R."/>
        </authorList>
    </citation>
    <scope>NUCLEOTIDE SEQUENCE [LARGE SCALE GENOMIC DNA]</scope>
    <source>
        <strain evidence="7 8">YC6898</strain>
    </source>
</reference>
<dbReference type="AlphaFoldDB" id="A0A4V3A7H3"/>
<dbReference type="Pfam" id="PF05199">
    <property type="entry name" value="GMC_oxred_C"/>
    <property type="match status" value="1"/>
</dbReference>
<evidence type="ECO:0000313" key="7">
    <source>
        <dbReference type="EMBL" id="TDH38755.1"/>
    </source>
</evidence>
<dbReference type="InterPro" id="IPR000172">
    <property type="entry name" value="GMC_OxRdtase_N"/>
</dbReference>
<proteinExistence type="inferred from homology"/>
<name>A0A4V3A7H3_9HYPH</name>
<keyword evidence="4 5" id="KW-0274">FAD</keyword>
<protein>
    <submittedName>
        <fullName evidence="7">Glucose-methanol-choline oxidoreductase</fullName>
    </submittedName>
</protein>
<dbReference type="InterPro" id="IPR036188">
    <property type="entry name" value="FAD/NAD-bd_sf"/>
</dbReference>
<dbReference type="GO" id="GO:0016614">
    <property type="term" value="F:oxidoreductase activity, acting on CH-OH group of donors"/>
    <property type="evidence" value="ECO:0007669"/>
    <property type="project" value="InterPro"/>
</dbReference>
<evidence type="ECO:0000259" key="6">
    <source>
        <dbReference type="PROSITE" id="PS00623"/>
    </source>
</evidence>
<evidence type="ECO:0000256" key="3">
    <source>
        <dbReference type="ARBA" id="ARBA00022630"/>
    </source>
</evidence>
<keyword evidence="3 5" id="KW-0285">Flavoprotein</keyword>
<organism evidence="7 8">
    <name type="scientific">Pseudohoeflea suaedae</name>
    <dbReference type="NCBI Taxonomy" id="877384"/>
    <lineage>
        <taxon>Bacteria</taxon>
        <taxon>Pseudomonadati</taxon>
        <taxon>Pseudomonadota</taxon>
        <taxon>Alphaproteobacteria</taxon>
        <taxon>Hyphomicrobiales</taxon>
        <taxon>Rhizobiaceae</taxon>
        <taxon>Pseudohoeflea</taxon>
    </lineage>
</organism>
<accession>A0A4V3A7H3</accession>
<evidence type="ECO:0000256" key="5">
    <source>
        <dbReference type="RuleBase" id="RU003968"/>
    </source>
</evidence>
<dbReference type="OrthoDB" id="9785276at2"/>
<evidence type="ECO:0000256" key="4">
    <source>
        <dbReference type="ARBA" id="ARBA00022827"/>
    </source>
</evidence>
<dbReference type="InterPro" id="IPR007867">
    <property type="entry name" value="GMC_OxRtase_C"/>
</dbReference>
<dbReference type="PIRSF" id="PIRSF000137">
    <property type="entry name" value="Alcohol_oxidase"/>
    <property type="match status" value="1"/>
</dbReference>
<keyword evidence="8" id="KW-1185">Reference proteome</keyword>
<dbReference type="PROSITE" id="PS00623">
    <property type="entry name" value="GMC_OXRED_1"/>
    <property type="match status" value="1"/>
</dbReference>
<comment type="caution">
    <text evidence="7">The sequence shown here is derived from an EMBL/GenBank/DDBJ whole genome shotgun (WGS) entry which is preliminary data.</text>
</comment>
<evidence type="ECO:0000256" key="2">
    <source>
        <dbReference type="ARBA" id="ARBA00010790"/>
    </source>
</evidence>
<dbReference type="GO" id="GO:0050660">
    <property type="term" value="F:flavin adenine dinucleotide binding"/>
    <property type="evidence" value="ECO:0007669"/>
    <property type="project" value="InterPro"/>
</dbReference>
<evidence type="ECO:0000313" key="8">
    <source>
        <dbReference type="Proteomes" id="UP000295131"/>
    </source>
</evidence>
<dbReference type="SUPFAM" id="SSF51905">
    <property type="entry name" value="FAD/NAD(P)-binding domain"/>
    <property type="match status" value="1"/>
</dbReference>
<dbReference type="Proteomes" id="UP000295131">
    <property type="component" value="Unassembled WGS sequence"/>
</dbReference>
<dbReference type="SUPFAM" id="SSF54373">
    <property type="entry name" value="FAD-linked reductases, C-terminal domain"/>
    <property type="match status" value="1"/>
</dbReference>
<dbReference type="Gene3D" id="3.30.560.10">
    <property type="entry name" value="Glucose Oxidase, domain 3"/>
    <property type="match status" value="1"/>
</dbReference>
<dbReference type="RefSeq" id="WP_133283589.1">
    <property type="nucleotide sequence ID" value="NZ_SMSI01000001.1"/>
</dbReference>
<dbReference type="InterPro" id="IPR012132">
    <property type="entry name" value="GMC_OxRdtase"/>
</dbReference>